<dbReference type="OrthoDB" id="409992at2759"/>
<comment type="catalytic activity">
    <reaction evidence="9">
        <text>L-valine + 2-oxoglutarate = 3-methyl-2-oxobutanoate + L-glutamate</text>
        <dbReference type="Rhea" id="RHEA:24813"/>
        <dbReference type="ChEBI" id="CHEBI:11851"/>
        <dbReference type="ChEBI" id="CHEBI:16810"/>
        <dbReference type="ChEBI" id="CHEBI:29985"/>
        <dbReference type="ChEBI" id="CHEBI:57762"/>
        <dbReference type="EC" id="2.6.1.42"/>
    </reaction>
</comment>
<comment type="similarity">
    <text evidence="2 7">Belongs to the class-IV pyridoxal-phosphate-dependent aminotransferase family.</text>
</comment>
<comment type="caution">
    <text evidence="10">The sequence shown here is derived from an EMBL/GenBank/DDBJ whole genome shotgun (WGS) entry which is preliminary data.</text>
</comment>
<dbReference type="NCBIfam" id="TIGR01123">
    <property type="entry name" value="ilvE_II"/>
    <property type="match status" value="1"/>
</dbReference>
<dbReference type="GO" id="GO:0005737">
    <property type="term" value="C:cytoplasm"/>
    <property type="evidence" value="ECO:0007669"/>
    <property type="project" value="UniProtKB-ARBA"/>
</dbReference>
<comment type="catalytic activity">
    <reaction evidence="9">
        <text>L-leucine + 2-oxoglutarate = 4-methyl-2-oxopentanoate + L-glutamate</text>
        <dbReference type="Rhea" id="RHEA:18321"/>
        <dbReference type="ChEBI" id="CHEBI:16810"/>
        <dbReference type="ChEBI" id="CHEBI:17865"/>
        <dbReference type="ChEBI" id="CHEBI:29985"/>
        <dbReference type="ChEBI" id="CHEBI:57427"/>
        <dbReference type="EC" id="2.6.1.42"/>
    </reaction>
</comment>
<gene>
    <name evidence="10" type="primary">BCAT2_2</name>
    <name evidence="10" type="ORF">A4A49_28225</name>
</gene>
<dbReference type="InterPro" id="IPR043132">
    <property type="entry name" value="BCAT-like_C"/>
</dbReference>
<dbReference type="NCBIfam" id="NF009897">
    <property type="entry name" value="PRK13357.1"/>
    <property type="match status" value="1"/>
</dbReference>
<name>A0A314KJP3_NICAT</name>
<dbReference type="FunFam" id="3.30.470.10:FF:000003">
    <property type="entry name" value="Branched-chain-amino-acid aminotransferase"/>
    <property type="match status" value="1"/>
</dbReference>
<dbReference type="FunFam" id="3.20.10.10:FF:000003">
    <property type="entry name" value="Branched-chain-amino-acid aminotransferase"/>
    <property type="match status" value="1"/>
</dbReference>
<dbReference type="Pfam" id="PF01063">
    <property type="entry name" value="Aminotran_4"/>
    <property type="match status" value="1"/>
</dbReference>
<keyword evidence="11" id="KW-1185">Reference proteome</keyword>
<dbReference type="EMBL" id="MJEQ01001788">
    <property type="protein sequence ID" value="OIT29428.1"/>
    <property type="molecule type" value="Genomic_DNA"/>
</dbReference>
<dbReference type="PANTHER" id="PTHR42825">
    <property type="entry name" value="AMINO ACID AMINOTRANSFERASE"/>
    <property type="match status" value="1"/>
</dbReference>
<dbReference type="SUPFAM" id="SSF56752">
    <property type="entry name" value="D-aminoacid aminotransferase-like PLP-dependent enzymes"/>
    <property type="match status" value="1"/>
</dbReference>
<dbReference type="InterPro" id="IPR005786">
    <property type="entry name" value="B_amino_transII"/>
</dbReference>
<dbReference type="GO" id="GO:0009082">
    <property type="term" value="P:branched-chain amino acid biosynthetic process"/>
    <property type="evidence" value="ECO:0007669"/>
    <property type="project" value="UniProtKB-KW"/>
</dbReference>
<dbReference type="Gene3D" id="3.30.470.10">
    <property type="match status" value="1"/>
</dbReference>
<dbReference type="KEGG" id="nau:109211373"/>
<evidence type="ECO:0000256" key="3">
    <source>
        <dbReference type="ARBA" id="ARBA00022576"/>
    </source>
</evidence>
<evidence type="ECO:0000256" key="1">
    <source>
        <dbReference type="ARBA" id="ARBA00001933"/>
    </source>
</evidence>
<dbReference type="GO" id="GO:0052656">
    <property type="term" value="F:L-isoleucine-2-oxoglutarate transaminase activity"/>
    <property type="evidence" value="ECO:0007669"/>
    <property type="project" value="RHEA"/>
</dbReference>
<dbReference type="InterPro" id="IPR018300">
    <property type="entry name" value="Aminotrans_IV_CS"/>
</dbReference>
<dbReference type="InterPro" id="IPR033939">
    <property type="entry name" value="BCAT_family"/>
</dbReference>
<evidence type="ECO:0000256" key="8">
    <source>
        <dbReference type="RuleBase" id="RU004516"/>
    </source>
</evidence>
<proteinExistence type="inferred from homology"/>
<dbReference type="CDD" id="cd01557">
    <property type="entry name" value="BCAT_beta_family"/>
    <property type="match status" value="1"/>
</dbReference>
<dbReference type="PROSITE" id="PS00770">
    <property type="entry name" value="AA_TRANSFER_CLASS_4"/>
    <property type="match status" value="1"/>
</dbReference>
<dbReference type="Gene3D" id="3.20.10.10">
    <property type="entry name" value="D-amino Acid Aminotransferase, subunit A, domain 2"/>
    <property type="match status" value="1"/>
</dbReference>
<comment type="cofactor">
    <cofactor evidence="1 8">
        <name>pyridoxal 5'-phosphate</name>
        <dbReference type="ChEBI" id="CHEBI:597326"/>
    </cofactor>
</comment>
<dbReference type="GO" id="GO:0052655">
    <property type="term" value="F:L-valine-2-oxoglutarate transaminase activity"/>
    <property type="evidence" value="ECO:0007669"/>
    <property type="project" value="RHEA"/>
</dbReference>
<evidence type="ECO:0000256" key="9">
    <source>
        <dbReference type="RuleBase" id="RU004517"/>
    </source>
</evidence>
<feature type="modified residue" description="N6-(pyridoxal phosphate)lysine" evidence="6">
    <location>
        <position position="236"/>
    </location>
</feature>
<evidence type="ECO:0000256" key="5">
    <source>
        <dbReference type="ARBA" id="ARBA00022898"/>
    </source>
</evidence>
<dbReference type="EC" id="2.6.1.42" evidence="9"/>
<comment type="catalytic activity">
    <reaction evidence="9">
        <text>L-isoleucine + 2-oxoglutarate = (S)-3-methyl-2-oxopentanoate + L-glutamate</text>
        <dbReference type="Rhea" id="RHEA:24801"/>
        <dbReference type="ChEBI" id="CHEBI:16810"/>
        <dbReference type="ChEBI" id="CHEBI:29985"/>
        <dbReference type="ChEBI" id="CHEBI:35146"/>
        <dbReference type="ChEBI" id="CHEBI:58045"/>
        <dbReference type="EC" id="2.6.1.42"/>
    </reaction>
</comment>
<dbReference type="GO" id="GO:0008652">
    <property type="term" value="P:amino acid biosynthetic process"/>
    <property type="evidence" value="ECO:0007669"/>
    <property type="project" value="UniProtKB-KW"/>
</dbReference>
<reference evidence="10" key="1">
    <citation type="submission" date="2016-11" db="EMBL/GenBank/DDBJ databases">
        <title>The genome of Nicotiana attenuata.</title>
        <authorList>
            <person name="Xu S."/>
            <person name="Brockmoeller T."/>
            <person name="Gaquerel E."/>
            <person name="Navarro A."/>
            <person name="Kuhl H."/>
            <person name="Gase K."/>
            <person name="Ling Z."/>
            <person name="Zhou W."/>
            <person name="Kreitzer C."/>
            <person name="Stanke M."/>
            <person name="Tang H."/>
            <person name="Lyons E."/>
            <person name="Pandey P."/>
            <person name="Pandey S.P."/>
            <person name="Timmermann B."/>
            <person name="Baldwin I.T."/>
        </authorList>
    </citation>
    <scope>NUCLEOTIDE SEQUENCE [LARGE SCALE GENOMIC DNA]</scope>
    <source>
        <strain evidence="10">UT</strain>
    </source>
</reference>
<dbReference type="AlphaFoldDB" id="A0A314KJP3"/>
<keyword evidence="5 8" id="KW-0663">Pyridoxal phosphate</keyword>
<protein>
    <recommendedName>
        <fullName evidence="9">Branched-chain-amino-acid aminotransferase</fullName>
        <ecNumber evidence="9">2.6.1.42</ecNumber>
    </recommendedName>
</protein>
<dbReference type="InterPro" id="IPR043131">
    <property type="entry name" value="BCAT-like_N"/>
</dbReference>
<keyword evidence="4 9" id="KW-0808">Transferase</keyword>
<evidence type="ECO:0000313" key="10">
    <source>
        <dbReference type="EMBL" id="OIT29428.1"/>
    </source>
</evidence>
<dbReference type="GO" id="GO:0052654">
    <property type="term" value="F:L-leucine-2-oxoglutarate transaminase activity"/>
    <property type="evidence" value="ECO:0007669"/>
    <property type="project" value="RHEA"/>
</dbReference>
<evidence type="ECO:0000256" key="7">
    <source>
        <dbReference type="RuleBase" id="RU004106"/>
    </source>
</evidence>
<accession>A0A314KJP3</accession>
<dbReference type="Gramene" id="OIT29428">
    <property type="protein sequence ID" value="OIT29428"/>
    <property type="gene ID" value="A4A49_28225"/>
</dbReference>
<dbReference type="STRING" id="49451.A0A314KJP3"/>
<keyword evidence="9" id="KW-0028">Amino-acid biosynthesis</keyword>
<dbReference type="Proteomes" id="UP000187609">
    <property type="component" value="Unassembled WGS sequence"/>
</dbReference>
<keyword evidence="9" id="KW-0100">Branched-chain amino acid biosynthesis</keyword>
<evidence type="ECO:0000256" key="4">
    <source>
        <dbReference type="ARBA" id="ARBA00022679"/>
    </source>
</evidence>
<keyword evidence="3 9" id="KW-0032">Aminotransferase</keyword>
<dbReference type="InterPro" id="IPR001544">
    <property type="entry name" value="Aminotrans_IV"/>
</dbReference>
<dbReference type="InterPro" id="IPR036038">
    <property type="entry name" value="Aminotransferase-like"/>
</dbReference>
<evidence type="ECO:0000256" key="6">
    <source>
        <dbReference type="PIRSR" id="PIRSR006468-1"/>
    </source>
</evidence>
<evidence type="ECO:0000256" key="2">
    <source>
        <dbReference type="ARBA" id="ARBA00009320"/>
    </source>
</evidence>
<sequence>MSKQKRTHYNPLLFYLTAMASNNILSSSQFALNSHFSSPSPTSFQPSTYREYESEEIDWDNLGFKVIPTDYMFIAKSCLDGNFEPGQLNPFGNIQLSPAAGILNYGQGLIEGTKAYRREDGRIYLFRPQDSALRMQIGAERLCMPFPSVDQFVDALKQTALANNRWIPPAGKGSLYLRPLLMGSGAVLGVAPAPEYTFLVYSCPVGNYFKDGTGALSLYVEEEFHRAALGGAGGIKSITNYAPVMKAMRNAKGKGFADVLYLDSVNNKYIEEASSSNIFLVKGKVISTPKANGTILEGVTKKSVIDIAHDLGYQVEERAIEAEELITADEVFCTGTALGVAVVGNITYKGKKIEYKISSEMISQQLNLRLVGIQRGTIEDKRDWIVEVK</sequence>
<evidence type="ECO:0000313" key="11">
    <source>
        <dbReference type="Proteomes" id="UP000187609"/>
    </source>
</evidence>
<dbReference type="PIRSF" id="PIRSF006468">
    <property type="entry name" value="BCAT1"/>
    <property type="match status" value="1"/>
</dbReference>
<organism evidence="10 11">
    <name type="scientific">Nicotiana attenuata</name>
    <name type="common">Coyote tobacco</name>
    <dbReference type="NCBI Taxonomy" id="49451"/>
    <lineage>
        <taxon>Eukaryota</taxon>
        <taxon>Viridiplantae</taxon>
        <taxon>Streptophyta</taxon>
        <taxon>Embryophyta</taxon>
        <taxon>Tracheophyta</taxon>
        <taxon>Spermatophyta</taxon>
        <taxon>Magnoliopsida</taxon>
        <taxon>eudicotyledons</taxon>
        <taxon>Gunneridae</taxon>
        <taxon>Pentapetalae</taxon>
        <taxon>asterids</taxon>
        <taxon>lamiids</taxon>
        <taxon>Solanales</taxon>
        <taxon>Solanaceae</taxon>
        <taxon>Nicotianoideae</taxon>
        <taxon>Nicotianeae</taxon>
        <taxon>Nicotiana</taxon>
    </lineage>
</organism>
<dbReference type="PANTHER" id="PTHR42825:SF12">
    <property type="entry name" value="BRANCHED-CHAIN-AMINO-ACID AMINOTRANSFERASE 2, CHLOROPLASTIC-LIKE"/>
    <property type="match status" value="1"/>
</dbReference>
<dbReference type="SMR" id="A0A314KJP3"/>
<dbReference type="GeneID" id="109211373"/>